<evidence type="ECO:0000313" key="3">
    <source>
        <dbReference type="Proteomes" id="UP000594263"/>
    </source>
</evidence>
<feature type="region of interest" description="Disordered" evidence="1">
    <location>
        <begin position="43"/>
        <end position="65"/>
    </location>
</feature>
<organism evidence="2 3">
    <name type="scientific">Kalanchoe fedtschenkoi</name>
    <name type="common">Lavender scallops</name>
    <name type="synonym">South American air plant</name>
    <dbReference type="NCBI Taxonomy" id="63787"/>
    <lineage>
        <taxon>Eukaryota</taxon>
        <taxon>Viridiplantae</taxon>
        <taxon>Streptophyta</taxon>
        <taxon>Embryophyta</taxon>
        <taxon>Tracheophyta</taxon>
        <taxon>Spermatophyta</taxon>
        <taxon>Magnoliopsida</taxon>
        <taxon>eudicotyledons</taxon>
        <taxon>Gunneridae</taxon>
        <taxon>Pentapetalae</taxon>
        <taxon>Saxifragales</taxon>
        <taxon>Crassulaceae</taxon>
        <taxon>Kalanchoe</taxon>
    </lineage>
</organism>
<dbReference type="EnsemblPlants" id="Kaladp0008s0253.1.v1.1">
    <property type="protein sequence ID" value="Kaladp0008s0253.1.v1.1.CDS.1"/>
    <property type="gene ID" value="Kaladp0008s0253.v1.1"/>
</dbReference>
<dbReference type="PANTHER" id="PTHR34570">
    <property type="entry name" value="OS03G0593100 PROTEIN"/>
    <property type="match status" value="1"/>
</dbReference>
<reference evidence="2" key="1">
    <citation type="submission" date="2021-01" db="UniProtKB">
        <authorList>
            <consortium name="EnsemblPlants"/>
        </authorList>
    </citation>
    <scope>IDENTIFICATION</scope>
</reference>
<feature type="region of interest" description="Disordered" evidence="1">
    <location>
        <begin position="83"/>
        <end position="120"/>
    </location>
</feature>
<dbReference type="Proteomes" id="UP000594263">
    <property type="component" value="Unplaced"/>
</dbReference>
<feature type="compositionally biased region" description="Low complexity" evidence="1">
    <location>
        <begin position="53"/>
        <end position="63"/>
    </location>
</feature>
<evidence type="ECO:0000256" key="1">
    <source>
        <dbReference type="SAM" id="MobiDB-lite"/>
    </source>
</evidence>
<dbReference type="PANTHER" id="PTHR34570:SF12">
    <property type="entry name" value="EXPRESSED PROTEIN"/>
    <property type="match status" value="1"/>
</dbReference>
<dbReference type="Gramene" id="Kaladp0008s0253.1.v1.1">
    <property type="protein sequence ID" value="Kaladp0008s0253.1.v1.1.CDS.1"/>
    <property type="gene ID" value="Kaladp0008s0253.v1.1"/>
</dbReference>
<dbReference type="AlphaFoldDB" id="A0A7N0RCB9"/>
<protein>
    <submittedName>
        <fullName evidence="2">Uncharacterized protein</fullName>
    </submittedName>
</protein>
<evidence type="ECO:0000313" key="2">
    <source>
        <dbReference type="EnsemblPlants" id="Kaladp0008s0253.1.v1.1.CDS.1"/>
    </source>
</evidence>
<proteinExistence type="predicted"/>
<name>A0A7N0RCB9_KALFE</name>
<sequence>MGDRTSESASSSSSIALLQERFKKLQRAREVRKERELLKVLAESARVNRSVSHDPSSGSSFSSEYHHSSLPAQYFAQNHKPDHLQVNRNSPTYTNAGTSLTQVCGDDDDEGSNVDTSLHL</sequence>
<accession>A0A7N0RCB9</accession>
<feature type="compositionally biased region" description="Polar residues" evidence="1">
    <location>
        <begin position="86"/>
        <end position="102"/>
    </location>
</feature>
<keyword evidence="3" id="KW-1185">Reference proteome</keyword>